<dbReference type="EMBL" id="JAGTXO010000002">
    <property type="protein sequence ID" value="KAG8469903.1"/>
    <property type="molecule type" value="Genomic_DNA"/>
</dbReference>
<reference evidence="1" key="1">
    <citation type="submission" date="2021-05" db="EMBL/GenBank/DDBJ databases">
        <title>The genome of the haptophyte Pavlova lutheri (Diacronema luteri, Pavlovales) - a model for lipid biosynthesis in eukaryotic algae.</title>
        <authorList>
            <person name="Hulatt C.J."/>
            <person name="Posewitz M.C."/>
        </authorList>
    </citation>
    <scope>NUCLEOTIDE SEQUENCE</scope>
    <source>
        <strain evidence="1">NIVA-4/92</strain>
    </source>
</reference>
<dbReference type="OMA" id="WISATPS"/>
<evidence type="ECO:0000313" key="1">
    <source>
        <dbReference type="EMBL" id="KAG8469903.1"/>
    </source>
</evidence>
<dbReference type="Pfam" id="PF18143">
    <property type="entry name" value="HAD_SAK_2"/>
    <property type="match status" value="1"/>
</dbReference>
<dbReference type="Proteomes" id="UP000751190">
    <property type="component" value="Unassembled WGS sequence"/>
</dbReference>
<organism evidence="1 2">
    <name type="scientific">Diacronema lutheri</name>
    <name type="common">Unicellular marine alga</name>
    <name type="synonym">Monochrysis lutheri</name>
    <dbReference type="NCBI Taxonomy" id="2081491"/>
    <lineage>
        <taxon>Eukaryota</taxon>
        <taxon>Haptista</taxon>
        <taxon>Haptophyta</taxon>
        <taxon>Pavlovophyceae</taxon>
        <taxon>Pavlovales</taxon>
        <taxon>Pavlovaceae</taxon>
        <taxon>Diacronema</taxon>
    </lineage>
</organism>
<accession>A0A8J5XQN8</accession>
<dbReference type="OrthoDB" id="410307at2759"/>
<name>A0A8J5XQN8_DIALT</name>
<keyword evidence="2" id="KW-1185">Reference proteome</keyword>
<protein>
    <submittedName>
        <fullName evidence="1">Uncharacterized protein</fullName>
    </submittedName>
</protein>
<comment type="caution">
    <text evidence="1">The sequence shown here is derived from an EMBL/GenBank/DDBJ whole genome shotgun (WGS) entry which is preliminary data.</text>
</comment>
<sequence length="162" mass="18093">MAVAATSYIFLDVDGVLLPFGEGVGDSHQFPRRCLDALAHIITACAPEVVLSSTWRCDPHAMAMMREQFRAYGEPLASLTLDVCTDLAMHSERQWEIAAWLQAASARGLDVRRFVVLDDMECVDGKANRRFRDMFWGRCILVPSALGLRPMDAEKAIAILRH</sequence>
<gene>
    <name evidence="1" type="ORF">KFE25_006358</name>
</gene>
<proteinExistence type="predicted"/>
<dbReference type="AlphaFoldDB" id="A0A8J5XQN8"/>
<evidence type="ECO:0000313" key="2">
    <source>
        <dbReference type="Proteomes" id="UP000751190"/>
    </source>
</evidence>